<proteinExistence type="predicted"/>
<sequence>MDSGSGSNSQISNPKEESKRPQEELSQTNNSPDQEHREKWNKEMALEKKVQEKQAENSALRMANARIHLDNLKMSQKLENRRCPTCTKSSSLERLQIENAILREEPFAPKDNKMLMLQETSMDSLGAMIIYAPIELQSITSTMNGEDITKIPILPSGYVISSDGSLD</sequence>
<dbReference type="Proteomes" id="UP001604277">
    <property type="component" value="Unassembled WGS sequence"/>
</dbReference>
<evidence type="ECO:0000259" key="2">
    <source>
        <dbReference type="Pfam" id="PF25797"/>
    </source>
</evidence>
<gene>
    <name evidence="3" type="ORF">Fot_25855</name>
</gene>
<feature type="region of interest" description="Disordered" evidence="1">
    <location>
        <begin position="1"/>
        <end position="51"/>
    </location>
</feature>
<dbReference type="InterPro" id="IPR042160">
    <property type="entry name" value="HD-Zip_IV"/>
</dbReference>
<name>A0ABD1UAF2_9LAMI</name>
<feature type="compositionally biased region" description="Basic and acidic residues" evidence="1">
    <location>
        <begin position="14"/>
        <end position="23"/>
    </location>
</feature>
<keyword evidence="3" id="KW-0238">DNA-binding</keyword>
<comment type="caution">
    <text evidence="3">The sequence shown here is derived from an EMBL/GenBank/DDBJ whole genome shotgun (WGS) entry which is preliminary data.</text>
</comment>
<protein>
    <submittedName>
        <fullName evidence="3">Homeobox-leucine zipper protein ROC8</fullName>
    </submittedName>
</protein>
<evidence type="ECO:0000256" key="1">
    <source>
        <dbReference type="SAM" id="MobiDB-lite"/>
    </source>
</evidence>
<keyword evidence="3" id="KW-0371">Homeobox</keyword>
<dbReference type="AlphaFoldDB" id="A0ABD1UAF2"/>
<keyword evidence="4" id="KW-1185">Reference proteome</keyword>
<reference evidence="4" key="1">
    <citation type="submission" date="2024-07" db="EMBL/GenBank/DDBJ databases">
        <title>Two chromosome-level genome assemblies of Korean endemic species Abeliophyllum distichum and Forsythia ovata (Oleaceae).</title>
        <authorList>
            <person name="Jang H."/>
        </authorList>
    </citation>
    <scope>NUCLEOTIDE SEQUENCE [LARGE SCALE GENOMIC DNA]</scope>
</reference>
<feature type="compositionally biased region" description="Basic and acidic residues" evidence="1">
    <location>
        <begin position="33"/>
        <end position="51"/>
    </location>
</feature>
<evidence type="ECO:0000313" key="4">
    <source>
        <dbReference type="Proteomes" id="UP001604277"/>
    </source>
</evidence>
<dbReference type="EMBL" id="JBFOLJ010000007">
    <property type="protein sequence ID" value="KAL2521932.1"/>
    <property type="molecule type" value="Genomic_DNA"/>
</dbReference>
<dbReference type="PANTHER" id="PTHR45654:SF9">
    <property type="entry name" value="HOMEOBOX-LEUCINE ZIPPER PROTEIN HDG10-RELATED"/>
    <property type="match status" value="1"/>
</dbReference>
<evidence type="ECO:0000313" key="3">
    <source>
        <dbReference type="EMBL" id="KAL2521932.1"/>
    </source>
</evidence>
<feature type="domain" description="HD-Zip IV C-terminal" evidence="2">
    <location>
        <begin position="98"/>
        <end position="165"/>
    </location>
</feature>
<accession>A0ABD1UAF2</accession>
<dbReference type="Pfam" id="PF25797">
    <property type="entry name" value="PDF2_C"/>
    <property type="match status" value="1"/>
</dbReference>
<dbReference type="PANTHER" id="PTHR45654">
    <property type="entry name" value="HOMEOBOX-LEUCINE ZIPPER PROTEIN MERISTEM L1"/>
    <property type="match status" value="1"/>
</dbReference>
<feature type="compositionally biased region" description="Polar residues" evidence="1">
    <location>
        <begin position="1"/>
        <end position="13"/>
    </location>
</feature>
<dbReference type="InterPro" id="IPR057993">
    <property type="entry name" value="HD-Zip_IV_C"/>
</dbReference>
<organism evidence="3 4">
    <name type="scientific">Forsythia ovata</name>
    <dbReference type="NCBI Taxonomy" id="205694"/>
    <lineage>
        <taxon>Eukaryota</taxon>
        <taxon>Viridiplantae</taxon>
        <taxon>Streptophyta</taxon>
        <taxon>Embryophyta</taxon>
        <taxon>Tracheophyta</taxon>
        <taxon>Spermatophyta</taxon>
        <taxon>Magnoliopsida</taxon>
        <taxon>eudicotyledons</taxon>
        <taxon>Gunneridae</taxon>
        <taxon>Pentapetalae</taxon>
        <taxon>asterids</taxon>
        <taxon>lamiids</taxon>
        <taxon>Lamiales</taxon>
        <taxon>Oleaceae</taxon>
        <taxon>Forsythieae</taxon>
        <taxon>Forsythia</taxon>
    </lineage>
</organism>
<dbReference type="GO" id="GO:0003677">
    <property type="term" value="F:DNA binding"/>
    <property type="evidence" value="ECO:0007669"/>
    <property type="project" value="UniProtKB-KW"/>
</dbReference>